<proteinExistence type="predicted"/>
<accession>A0ABQ1I1U4</accession>
<dbReference type="RefSeq" id="WP_055734336.1">
    <property type="nucleotide sequence ID" value="NZ_BMDY01000009.1"/>
</dbReference>
<organism evidence="1 2">
    <name type="scientific">Agarivorans gilvus</name>
    <dbReference type="NCBI Taxonomy" id="680279"/>
    <lineage>
        <taxon>Bacteria</taxon>
        <taxon>Pseudomonadati</taxon>
        <taxon>Pseudomonadota</taxon>
        <taxon>Gammaproteobacteria</taxon>
        <taxon>Alteromonadales</taxon>
        <taxon>Alteromonadaceae</taxon>
        <taxon>Agarivorans</taxon>
    </lineage>
</organism>
<name>A0ABQ1I1U4_9ALTE</name>
<protein>
    <recommendedName>
        <fullName evidence="3">MAE-28990/MAE-18760-like HEPN domain-containing protein</fullName>
    </recommendedName>
</protein>
<comment type="caution">
    <text evidence="1">The sequence shown here is derived from an EMBL/GenBank/DDBJ whole genome shotgun (WGS) entry which is preliminary data.</text>
</comment>
<sequence>MNNSENKINTVFLLWIKLVREELCRFEMYRDFMHTEFSKARINDASQKFLEDTFMPIENASLFLIVHSHFEKSLNLLCFSLQGQVENLKKLNDFNGFGIGRAKDFLSQDQLKIKPVFSKPEWQTLTQISFVRNVIAHCGGEIDESQQKHLSAKHFAEKNGAKITELDDVACIELTANYLNMSFEKYRDFLAVLENELQHHTV</sequence>
<reference evidence="2" key="1">
    <citation type="journal article" date="2019" name="Int. J. Syst. Evol. Microbiol.">
        <title>The Global Catalogue of Microorganisms (GCM) 10K type strain sequencing project: providing services to taxonomists for standard genome sequencing and annotation.</title>
        <authorList>
            <consortium name="The Broad Institute Genomics Platform"/>
            <consortium name="The Broad Institute Genome Sequencing Center for Infectious Disease"/>
            <person name="Wu L."/>
            <person name="Ma J."/>
        </authorList>
    </citation>
    <scope>NUCLEOTIDE SEQUENCE [LARGE SCALE GENOMIC DNA]</scope>
    <source>
        <strain evidence="2">CGMCC 1.10131</strain>
    </source>
</reference>
<evidence type="ECO:0000313" key="2">
    <source>
        <dbReference type="Proteomes" id="UP000651977"/>
    </source>
</evidence>
<evidence type="ECO:0000313" key="1">
    <source>
        <dbReference type="EMBL" id="GGB04767.1"/>
    </source>
</evidence>
<evidence type="ECO:0008006" key="3">
    <source>
        <dbReference type="Google" id="ProtNLM"/>
    </source>
</evidence>
<gene>
    <name evidence="1" type="ORF">GCM10007414_17560</name>
</gene>
<dbReference type="EMBL" id="BMDY01000009">
    <property type="protein sequence ID" value="GGB04767.1"/>
    <property type="molecule type" value="Genomic_DNA"/>
</dbReference>
<keyword evidence="2" id="KW-1185">Reference proteome</keyword>
<dbReference type="Proteomes" id="UP000651977">
    <property type="component" value="Unassembled WGS sequence"/>
</dbReference>